<evidence type="ECO:0000259" key="7">
    <source>
        <dbReference type="PROSITE" id="PS51123"/>
    </source>
</evidence>
<keyword evidence="6" id="KW-0732">Signal</keyword>
<comment type="caution">
    <text evidence="8">The sequence shown here is derived from an EMBL/GenBank/DDBJ whole genome shotgun (WGS) entry which is preliminary data.</text>
</comment>
<dbReference type="GO" id="GO:0009279">
    <property type="term" value="C:cell outer membrane"/>
    <property type="evidence" value="ECO:0007669"/>
    <property type="project" value="UniProtKB-SubCell"/>
</dbReference>
<evidence type="ECO:0000256" key="6">
    <source>
        <dbReference type="SAM" id="SignalP"/>
    </source>
</evidence>
<evidence type="ECO:0000256" key="3">
    <source>
        <dbReference type="ARBA" id="ARBA00023237"/>
    </source>
</evidence>
<accession>A0A927BLN2</accession>
<name>A0A927BLN2_STRGL</name>
<protein>
    <submittedName>
        <fullName evidence="8">OmpA family protein</fullName>
    </submittedName>
</protein>
<feature type="region of interest" description="Disordered" evidence="5">
    <location>
        <begin position="30"/>
        <end position="65"/>
    </location>
</feature>
<dbReference type="PANTHER" id="PTHR30329">
    <property type="entry name" value="STATOR ELEMENT OF FLAGELLAR MOTOR COMPLEX"/>
    <property type="match status" value="1"/>
</dbReference>
<reference evidence="8" key="1">
    <citation type="journal article" date="2020" name="PLoS ONE">
        <title>Isolation and characterization of Streptomyces bacteriophages and Streptomyces strains encoding biosynthetic arsenals: Streptomyces strains and phages for antibiotic discovery.</title>
        <authorList>
            <person name="Montano E.T."/>
            <person name="Nideffer J.F."/>
            <person name="Brumage L."/>
            <person name="Erb M."/>
            <person name="Derman A.I."/>
            <person name="Davis J.P."/>
            <person name="Estrada E."/>
            <person name="Fu S."/>
            <person name="Le D."/>
            <person name="Vuppala A."/>
            <person name="Tran C."/>
            <person name="Luterstein E."/>
            <person name="Lakkaraju S."/>
            <person name="Panchagnula S."/>
            <person name="Ren C."/>
            <person name="Doan J."/>
            <person name="Tran S."/>
            <person name="Soriano J."/>
            <person name="Fujita Y."/>
            <person name="Gutala P."/>
            <person name="Fujii Q."/>
            <person name="Lee M."/>
            <person name="Bui A."/>
            <person name="Villarreal C."/>
            <person name="Shing S.R."/>
            <person name="Kim S."/>
            <person name="Freeman D."/>
            <person name="Racha V."/>
            <person name="Ho A."/>
            <person name="Kumar P."/>
            <person name="Falah K."/>
            <person name="Dawson T."/>
            <person name="Enustun E."/>
            <person name="Prichard A."/>
            <person name="Gomez A."/>
            <person name="Khanna K."/>
            <person name="Trigg S."/>
            <person name="Fernandez L."/>
            <person name="Pogliano K."/>
            <person name="Pogliano J."/>
        </authorList>
    </citation>
    <scope>NUCLEOTIDE SEQUENCE</scope>
    <source>
        <strain evidence="8">QF2</strain>
    </source>
</reference>
<keyword evidence="3" id="KW-0998">Cell outer membrane</keyword>
<proteinExistence type="predicted"/>
<dbReference type="SUPFAM" id="SSF103088">
    <property type="entry name" value="OmpA-like"/>
    <property type="match status" value="1"/>
</dbReference>
<dbReference type="PANTHER" id="PTHR30329:SF21">
    <property type="entry name" value="LIPOPROTEIN YIAD-RELATED"/>
    <property type="match status" value="1"/>
</dbReference>
<evidence type="ECO:0000256" key="1">
    <source>
        <dbReference type="ARBA" id="ARBA00004442"/>
    </source>
</evidence>
<dbReference type="PRINTS" id="PR01021">
    <property type="entry name" value="OMPADOMAIN"/>
</dbReference>
<feature type="chain" id="PRO_5036956058" evidence="6">
    <location>
        <begin position="32"/>
        <end position="209"/>
    </location>
</feature>
<dbReference type="AlphaFoldDB" id="A0A927BLN2"/>
<dbReference type="InterPro" id="IPR006664">
    <property type="entry name" value="OMP_bac"/>
</dbReference>
<dbReference type="PROSITE" id="PS51123">
    <property type="entry name" value="OMPA_2"/>
    <property type="match status" value="1"/>
</dbReference>
<dbReference type="InterPro" id="IPR006665">
    <property type="entry name" value="OmpA-like"/>
</dbReference>
<comment type="subcellular location">
    <subcellularLocation>
        <location evidence="1">Cell outer membrane</location>
    </subcellularLocation>
</comment>
<evidence type="ECO:0000256" key="4">
    <source>
        <dbReference type="PROSITE-ProRule" id="PRU00473"/>
    </source>
</evidence>
<evidence type="ECO:0000256" key="5">
    <source>
        <dbReference type="SAM" id="MobiDB-lite"/>
    </source>
</evidence>
<organism evidence="8">
    <name type="scientific">Streptomyces globisporus</name>
    <dbReference type="NCBI Taxonomy" id="1908"/>
    <lineage>
        <taxon>Bacteria</taxon>
        <taxon>Bacillati</taxon>
        <taxon>Actinomycetota</taxon>
        <taxon>Actinomycetes</taxon>
        <taxon>Kitasatosporales</taxon>
        <taxon>Streptomycetaceae</taxon>
        <taxon>Streptomyces</taxon>
    </lineage>
</organism>
<dbReference type="InterPro" id="IPR050330">
    <property type="entry name" value="Bact_OuterMem_StrucFunc"/>
</dbReference>
<dbReference type="Gene3D" id="3.30.1330.60">
    <property type="entry name" value="OmpA-like domain"/>
    <property type="match status" value="1"/>
</dbReference>
<evidence type="ECO:0000313" key="8">
    <source>
        <dbReference type="EMBL" id="MBD2829253.1"/>
    </source>
</evidence>
<sequence>MRTRMNPKSSAAASVLIAASLVLFGGAPALADDGPSVPPGTESQSVPPVQVDPDDPDLKMPDGGTLGPAKVLDIVQVVEDLGGEERREDSNADIKFALQAEVLFGKDSAKLGSEANARIAGIAAEIKKQNATKVRVFGFTDDLGSAAHGDVLSKQRADAVHGVLSKELGPTITYEIRGYGEQYPIASNSDEEGRKKNRRVEVSFPRGGS</sequence>
<feature type="domain" description="OmpA-like" evidence="7">
    <location>
        <begin position="91"/>
        <end position="208"/>
    </location>
</feature>
<feature type="region of interest" description="Disordered" evidence="5">
    <location>
        <begin position="184"/>
        <end position="209"/>
    </location>
</feature>
<evidence type="ECO:0000256" key="2">
    <source>
        <dbReference type="ARBA" id="ARBA00023136"/>
    </source>
</evidence>
<gene>
    <name evidence="8" type="ORF">ID875_14805</name>
</gene>
<dbReference type="Pfam" id="PF00691">
    <property type="entry name" value="OmpA"/>
    <property type="match status" value="1"/>
</dbReference>
<dbReference type="InterPro" id="IPR036737">
    <property type="entry name" value="OmpA-like_sf"/>
</dbReference>
<keyword evidence="2 4" id="KW-0472">Membrane</keyword>
<feature type="signal peptide" evidence="6">
    <location>
        <begin position="1"/>
        <end position="31"/>
    </location>
</feature>
<dbReference type="EMBL" id="JACWUS010000001">
    <property type="protein sequence ID" value="MBD2829253.1"/>
    <property type="molecule type" value="Genomic_DNA"/>
</dbReference>
<dbReference type="CDD" id="cd07185">
    <property type="entry name" value="OmpA_C-like"/>
    <property type="match status" value="1"/>
</dbReference>